<name>A0ABD6BR11_9EURY</name>
<organism evidence="3 4">
    <name type="scientific">Halolamina litorea</name>
    <dbReference type="NCBI Taxonomy" id="1515593"/>
    <lineage>
        <taxon>Archaea</taxon>
        <taxon>Methanobacteriati</taxon>
        <taxon>Methanobacteriota</taxon>
        <taxon>Stenosarchaea group</taxon>
        <taxon>Halobacteria</taxon>
        <taxon>Halobacteriales</taxon>
        <taxon>Haloferacaceae</taxon>
    </lineage>
</organism>
<gene>
    <name evidence="3" type="ORF">ACFSAU_08535</name>
</gene>
<evidence type="ECO:0000313" key="3">
    <source>
        <dbReference type="EMBL" id="MFD1567539.1"/>
    </source>
</evidence>
<proteinExistence type="predicted"/>
<dbReference type="PANTHER" id="PTHR43736">
    <property type="entry name" value="ADP-RIBOSE PYROPHOSPHATASE"/>
    <property type="match status" value="1"/>
</dbReference>
<evidence type="ECO:0000259" key="2">
    <source>
        <dbReference type="PROSITE" id="PS51462"/>
    </source>
</evidence>
<accession>A0ABD6BR11</accession>
<keyword evidence="4" id="KW-1185">Reference proteome</keyword>
<dbReference type="InterPro" id="IPR020476">
    <property type="entry name" value="Nudix_hydrolase"/>
</dbReference>
<comment type="caution">
    <text evidence="3">The sequence shown here is derived from an EMBL/GenBank/DDBJ whole genome shotgun (WGS) entry which is preliminary data.</text>
</comment>
<dbReference type="SUPFAM" id="SSF55811">
    <property type="entry name" value="Nudix"/>
    <property type="match status" value="1"/>
</dbReference>
<dbReference type="PROSITE" id="PS51462">
    <property type="entry name" value="NUDIX"/>
    <property type="match status" value="1"/>
</dbReference>
<reference evidence="3 4" key="1">
    <citation type="journal article" date="2019" name="Int. J. Syst. Evol. Microbiol.">
        <title>The Global Catalogue of Microorganisms (GCM) 10K type strain sequencing project: providing services to taxonomists for standard genome sequencing and annotation.</title>
        <authorList>
            <consortium name="The Broad Institute Genomics Platform"/>
            <consortium name="The Broad Institute Genome Sequencing Center for Infectious Disease"/>
            <person name="Wu L."/>
            <person name="Ma J."/>
        </authorList>
    </citation>
    <scope>NUCLEOTIDE SEQUENCE [LARGE SCALE GENOMIC DNA]</scope>
    <source>
        <strain evidence="3 4">CGMCC 1.12859</strain>
    </source>
</reference>
<dbReference type="EMBL" id="JBHUCZ010000006">
    <property type="protein sequence ID" value="MFD1567539.1"/>
    <property type="molecule type" value="Genomic_DNA"/>
</dbReference>
<dbReference type="PROSITE" id="PS00893">
    <property type="entry name" value="NUDIX_BOX"/>
    <property type="match status" value="1"/>
</dbReference>
<dbReference type="InterPro" id="IPR000086">
    <property type="entry name" value="NUDIX_hydrolase_dom"/>
</dbReference>
<protein>
    <submittedName>
        <fullName evidence="3">NUDIX domain-containing protein</fullName>
    </submittedName>
</protein>
<dbReference type="InterPro" id="IPR015797">
    <property type="entry name" value="NUDIX_hydrolase-like_dom_sf"/>
</dbReference>
<dbReference type="PRINTS" id="PR00502">
    <property type="entry name" value="NUDIXFAMILY"/>
</dbReference>
<dbReference type="AlphaFoldDB" id="A0ABD6BR11"/>
<evidence type="ECO:0000256" key="1">
    <source>
        <dbReference type="ARBA" id="ARBA00022801"/>
    </source>
</evidence>
<dbReference type="Gene3D" id="3.90.79.10">
    <property type="entry name" value="Nucleoside Triphosphate Pyrophosphohydrolase"/>
    <property type="match status" value="1"/>
</dbReference>
<dbReference type="RefSeq" id="WP_267647358.1">
    <property type="nucleotide sequence ID" value="NZ_JANHGR010000002.1"/>
</dbReference>
<dbReference type="GO" id="GO:0016787">
    <property type="term" value="F:hydrolase activity"/>
    <property type="evidence" value="ECO:0007669"/>
    <property type="project" value="UniProtKB-KW"/>
</dbReference>
<evidence type="ECO:0000313" key="4">
    <source>
        <dbReference type="Proteomes" id="UP001597139"/>
    </source>
</evidence>
<dbReference type="Proteomes" id="UP001597139">
    <property type="component" value="Unassembled WGS sequence"/>
</dbReference>
<dbReference type="InterPro" id="IPR020084">
    <property type="entry name" value="NUDIX_hydrolase_CS"/>
</dbReference>
<feature type="domain" description="Nudix hydrolase" evidence="2">
    <location>
        <begin position="39"/>
        <end position="167"/>
    </location>
</feature>
<keyword evidence="1" id="KW-0378">Hydrolase</keyword>
<sequence>MIAVDADYCPLCGAAVEHREIDGRRRAYCPDCERVLWRNAVPGASVAVVENGTVCCIRRGQPPSEGAWALPGGHAEYDEPLPEAAARELEEETGLAVAAADLEVAGTRLATGGERTHAVVFFAVDREATTGDLDAGTDAAEAAFLTVSGYEGRETVHDPGVLETAIDRI</sequence>
<dbReference type="Pfam" id="PF00293">
    <property type="entry name" value="NUDIX"/>
    <property type="match status" value="1"/>
</dbReference>
<dbReference type="PANTHER" id="PTHR43736:SF1">
    <property type="entry name" value="DIHYDRONEOPTERIN TRIPHOSPHATE DIPHOSPHATASE"/>
    <property type="match status" value="1"/>
</dbReference>